<dbReference type="FunFam" id="3.40.50.2300:FF:000024">
    <property type="entry name" value="Vomeronasal 2, receptor 73"/>
    <property type="match status" value="1"/>
</dbReference>
<reference evidence="15" key="1">
    <citation type="submission" date="2025-08" db="UniProtKB">
        <authorList>
            <consortium name="RefSeq"/>
        </authorList>
    </citation>
    <scope>IDENTIFICATION</scope>
</reference>
<feature type="transmembrane region" description="Helical" evidence="12">
    <location>
        <begin position="544"/>
        <end position="565"/>
    </location>
</feature>
<keyword evidence="4 12" id="KW-0812">Transmembrane</keyword>
<dbReference type="InterPro" id="IPR000337">
    <property type="entry name" value="GPCR_3"/>
</dbReference>
<keyword evidence="5" id="KW-0732">Signal</keyword>
<evidence type="ECO:0000259" key="13">
    <source>
        <dbReference type="PROSITE" id="PS50259"/>
    </source>
</evidence>
<feature type="transmembrane region" description="Helical" evidence="12">
    <location>
        <begin position="666"/>
        <end position="689"/>
    </location>
</feature>
<evidence type="ECO:0000256" key="10">
    <source>
        <dbReference type="ARBA" id="ARBA00023180"/>
    </source>
</evidence>
<sequence>MEVIESGQAEELNFLESQDMDVEECLTECAPEFVEPMQAAINIFSGMGSKFPNYRCKTSGTLATVIEGLSAEESRQISNVFRIYHYPQISYKSQNLFMSDSLNFPYFYRTVPNELHLCAGILRLLKHFSWTWVGIIASEDDSSVRAVQILKEGIEKNDGCIEFIETFHHINVMPPAKMNKINDKINSSSANVIIIYSNKEYIWNLNMHINIMEIPGKTWITTAEWDFFSTYPLKLSIKNNTLAFTIAKKKIPNMSKYIRKVYPILFPSNNSTHKWWQALCDSRCPPSIRRSCSTEEVPDLIPHCLLKYFGSSYSVYNAVHTLTHALHDMVKSEAGKNITWSQESQEVSDYLPWKFHHHLKSVHFKNIMGEEIFFDKNGDLSIGYDIINSVFLPNGTVRNEIVGSYNPYAISGQDFISNEKAIVWESAFTQIPPQSKCSPSCPPGFRKLIKKEKSVCCYDCIPCLDGEISNQNDMNNCIKCPEDQWSTQKRDACIPKVITFLSYEDPLGISLTLVSMFFCTVSALILGIFIKYRHTPIVKANNHSLSYSLLISLMLCFLCSLLFIGRPDKLTCILRQIAFGITFSISLSSVLAKTITVIIAFQATKPKSKLRNWMSSSFSNSIVLCCSLLQALLCLVWICTAPPFPYHNTESEIGAIVIECNEGSIIAFYCVLGYLGFLACLSFTVAFLSRNLPDSFNEAKYITFSMVAFCSVWMAFIPTYLSTRGKSMIAVEIFAILASSAGLLGCIFIPKCYMILLRPEMNNKKYLTRHVKT</sequence>
<dbReference type="GO" id="GO:0005886">
    <property type="term" value="C:plasma membrane"/>
    <property type="evidence" value="ECO:0007669"/>
    <property type="project" value="UniProtKB-SubCell"/>
</dbReference>
<keyword evidence="14" id="KW-1185">Reference proteome</keyword>
<dbReference type="GO" id="GO:0004930">
    <property type="term" value="F:G protein-coupled receptor activity"/>
    <property type="evidence" value="ECO:0007669"/>
    <property type="project" value="UniProtKB-KW"/>
</dbReference>
<dbReference type="PRINTS" id="PR00248">
    <property type="entry name" value="GPCRMGR"/>
</dbReference>
<name>A0A6P8NLU1_GEOSA</name>
<evidence type="ECO:0000256" key="3">
    <source>
        <dbReference type="ARBA" id="ARBA00022475"/>
    </source>
</evidence>
<evidence type="ECO:0000256" key="4">
    <source>
        <dbReference type="ARBA" id="ARBA00022692"/>
    </source>
</evidence>
<dbReference type="FunFam" id="2.10.50.30:FF:000002">
    <property type="entry name" value="Vomeronasal 2 receptor, h1"/>
    <property type="match status" value="1"/>
</dbReference>
<keyword evidence="3" id="KW-1003">Cell membrane</keyword>
<keyword evidence="11" id="KW-0807">Transducer</keyword>
<dbReference type="KEGG" id="gsh:117346268"/>
<comment type="similarity">
    <text evidence="2">Belongs to the G-protein coupled receptor 3 family.</text>
</comment>
<dbReference type="CDD" id="cd15283">
    <property type="entry name" value="7tmC_V2R_pheromone"/>
    <property type="match status" value="1"/>
</dbReference>
<dbReference type="PROSITE" id="PS00981">
    <property type="entry name" value="G_PROTEIN_RECEP_F3_3"/>
    <property type="match status" value="1"/>
</dbReference>
<dbReference type="PANTHER" id="PTHR24061">
    <property type="entry name" value="CALCIUM-SENSING RECEPTOR-RELATED"/>
    <property type="match status" value="1"/>
</dbReference>
<dbReference type="InterPro" id="IPR017978">
    <property type="entry name" value="GPCR_3_C"/>
</dbReference>
<evidence type="ECO:0000256" key="1">
    <source>
        <dbReference type="ARBA" id="ARBA00004651"/>
    </source>
</evidence>
<evidence type="ECO:0000256" key="12">
    <source>
        <dbReference type="SAM" id="Phobius"/>
    </source>
</evidence>
<evidence type="ECO:0000313" key="15">
    <source>
        <dbReference type="RefSeq" id="XP_033771559.1"/>
    </source>
</evidence>
<organism evidence="14 15">
    <name type="scientific">Geotrypetes seraphini</name>
    <name type="common">Gaboon caecilian</name>
    <name type="synonym">Caecilia seraphini</name>
    <dbReference type="NCBI Taxonomy" id="260995"/>
    <lineage>
        <taxon>Eukaryota</taxon>
        <taxon>Metazoa</taxon>
        <taxon>Chordata</taxon>
        <taxon>Craniata</taxon>
        <taxon>Vertebrata</taxon>
        <taxon>Euteleostomi</taxon>
        <taxon>Amphibia</taxon>
        <taxon>Gymnophiona</taxon>
        <taxon>Geotrypetes</taxon>
    </lineage>
</organism>
<dbReference type="Gene3D" id="3.40.50.2300">
    <property type="match status" value="2"/>
</dbReference>
<gene>
    <name evidence="15" type="primary">LOC117346268</name>
</gene>
<dbReference type="SUPFAM" id="SSF53822">
    <property type="entry name" value="Periplasmic binding protein-like I"/>
    <property type="match status" value="1"/>
</dbReference>
<feature type="transmembrane region" description="Helical" evidence="12">
    <location>
        <begin position="622"/>
        <end position="646"/>
    </location>
</feature>
<dbReference type="AlphaFoldDB" id="A0A6P8NLU1"/>
<keyword evidence="7" id="KW-0297">G-protein coupled receptor</keyword>
<evidence type="ECO:0000256" key="9">
    <source>
        <dbReference type="ARBA" id="ARBA00023170"/>
    </source>
</evidence>
<dbReference type="Proteomes" id="UP000515159">
    <property type="component" value="Chromosome 12"/>
</dbReference>
<evidence type="ECO:0000256" key="7">
    <source>
        <dbReference type="ARBA" id="ARBA00023040"/>
    </source>
</evidence>
<dbReference type="InParanoid" id="A0A6P8NLU1"/>
<dbReference type="PRINTS" id="PR01535">
    <property type="entry name" value="VOMERONASL2R"/>
</dbReference>
<dbReference type="InterPro" id="IPR011500">
    <property type="entry name" value="GPCR_3_9-Cys_dom"/>
</dbReference>
<dbReference type="PANTHER" id="PTHR24061:SF599">
    <property type="entry name" value="G-PROTEIN COUPLED RECEPTORS FAMILY 3 PROFILE DOMAIN-CONTAINING PROTEIN"/>
    <property type="match status" value="1"/>
</dbReference>
<keyword evidence="9" id="KW-0675">Receptor</keyword>
<protein>
    <submittedName>
        <fullName evidence="15">Vomeronasal type-2 receptor 26-like</fullName>
    </submittedName>
</protein>
<dbReference type="Pfam" id="PF00003">
    <property type="entry name" value="7tm_3"/>
    <property type="match status" value="1"/>
</dbReference>
<feature type="transmembrane region" description="Helical" evidence="12">
    <location>
        <begin position="507"/>
        <end position="532"/>
    </location>
</feature>
<comment type="subcellular location">
    <subcellularLocation>
        <location evidence="1">Cell membrane</location>
        <topology evidence="1">Multi-pass membrane protein</topology>
    </subcellularLocation>
</comment>
<feature type="transmembrane region" description="Helical" evidence="12">
    <location>
        <begin position="577"/>
        <end position="601"/>
    </location>
</feature>
<dbReference type="InterPro" id="IPR017979">
    <property type="entry name" value="GPCR_3_CS"/>
</dbReference>
<proteinExistence type="inferred from homology"/>
<evidence type="ECO:0000256" key="11">
    <source>
        <dbReference type="ARBA" id="ARBA00023224"/>
    </source>
</evidence>
<dbReference type="RefSeq" id="XP_033771559.1">
    <property type="nucleotide sequence ID" value="XM_033915668.1"/>
</dbReference>
<dbReference type="InterPro" id="IPR028082">
    <property type="entry name" value="Peripla_BP_I"/>
</dbReference>
<dbReference type="InterPro" id="IPR001828">
    <property type="entry name" value="ANF_lig-bd_rcpt"/>
</dbReference>
<evidence type="ECO:0000256" key="5">
    <source>
        <dbReference type="ARBA" id="ARBA00022729"/>
    </source>
</evidence>
<evidence type="ECO:0000256" key="2">
    <source>
        <dbReference type="ARBA" id="ARBA00007242"/>
    </source>
</evidence>
<feature type="transmembrane region" description="Helical" evidence="12">
    <location>
        <begin position="733"/>
        <end position="756"/>
    </location>
</feature>
<dbReference type="Pfam" id="PF07562">
    <property type="entry name" value="NCD3G"/>
    <property type="match status" value="1"/>
</dbReference>
<feature type="domain" description="G-protein coupled receptors family 3 profile" evidence="13">
    <location>
        <begin position="507"/>
        <end position="771"/>
    </location>
</feature>
<dbReference type="OrthoDB" id="5984008at2759"/>
<keyword evidence="10" id="KW-0325">Glycoprotein</keyword>
<dbReference type="Gene3D" id="2.10.50.30">
    <property type="entry name" value="GPCR, family 3, nine cysteines domain"/>
    <property type="match status" value="1"/>
</dbReference>
<dbReference type="PROSITE" id="PS50259">
    <property type="entry name" value="G_PROTEIN_RECEP_F3_4"/>
    <property type="match status" value="1"/>
</dbReference>
<evidence type="ECO:0000256" key="8">
    <source>
        <dbReference type="ARBA" id="ARBA00023136"/>
    </source>
</evidence>
<dbReference type="GeneID" id="117346268"/>
<dbReference type="Pfam" id="PF01094">
    <property type="entry name" value="ANF_receptor"/>
    <property type="match status" value="1"/>
</dbReference>
<evidence type="ECO:0000313" key="14">
    <source>
        <dbReference type="Proteomes" id="UP000515159"/>
    </source>
</evidence>
<accession>A0A6P8NLU1</accession>
<keyword evidence="6 12" id="KW-1133">Transmembrane helix</keyword>
<keyword evidence="8 12" id="KW-0472">Membrane</keyword>
<dbReference type="InterPro" id="IPR038550">
    <property type="entry name" value="GPCR_3_9-Cys_sf"/>
</dbReference>
<dbReference type="InterPro" id="IPR000068">
    <property type="entry name" value="GPCR_3_Ca_sens_rcpt-rel"/>
</dbReference>
<evidence type="ECO:0000256" key="6">
    <source>
        <dbReference type="ARBA" id="ARBA00022989"/>
    </source>
</evidence>
<dbReference type="InterPro" id="IPR004073">
    <property type="entry name" value="GPCR_3_vmron_rcpt_2"/>
</dbReference>
<feature type="transmembrane region" description="Helical" evidence="12">
    <location>
        <begin position="701"/>
        <end position="721"/>
    </location>
</feature>